<feature type="domain" description="Large helicase-related protein winged-helix" evidence="4">
    <location>
        <begin position="15"/>
        <end position="69"/>
    </location>
</feature>
<dbReference type="Pfam" id="PF23234">
    <property type="entry name" value="WHD_4th_Lhr"/>
    <property type="match status" value="1"/>
</dbReference>
<evidence type="ECO:0000313" key="5">
    <source>
        <dbReference type="EMBL" id="CQD05504.1"/>
    </source>
</evidence>
<reference evidence="5 6" key="1">
    <citation type="submission" date="2015-03" db="EMBL/GenBank/DDBJ databases">
        <authorList>
            <person name="Murphy D."/>
        </authorList>
    </citation>
    <scope>NUCLEOTIDE SEQUENCE [LARGE SCALE GENOMIC DNA]</scope>
    <source>
        <strain evidence="5 6">D16</strain>
    </source>
</reference>
<proteinExistence type="predicted"/>
<evidence type="ECO:0000259" key="2">
    <source>
        <dbReference type="Pfam" id="PF23234"/>
    </source>
</evidence>
<keyword evidence="5" id="KW-0547">Nucleotide-binding</keyword>
<dbReference type="InterPro" id="IPR055369">
    <property type="entry name" value="WH2_Lhr"/>
</dbReference>
<keyword evidence="5" id="KW-0067">ATP-binding</keyword>
<feature type="domain" description="Large helicase-related protein winged-helix" evidence="3">
    <location>
        <begin position="157"/>
        <end position="246"/>
    </location>
</feature>
<name>A0A0U1D380_9MYCO</name>
<evidence type="ECO:0000259" key="4">
    <source>
        <dbReference type="Pfam" id="PF23236"/>
    </source>
</evidence>
<dbReference type="Pfam" id="PF23235">
    <property type="entry name" value="WHD_3rd_Lhr"/>
    <property type="match status" value="1"/>
</dbReference>
<feature type="region of interest" description="Disordered" evidence="1">
    <location>
        <begin position="317"/>
        <end position="348"/>
    </location>
</feature>
<evidence type="ECO:0000256" key="1">
    <source>
        <dbReference type="SAM" id="MobiDB-lite"/>
    </source>
</evidence>
<dbReference type="Pfam" id="PF23236">
    <property type="entry name" value="WHD_2nd_Lhr"/>
    <property type="match status" value="1"/>
</dbReference>
<protein>
    <submittedName>
        <fullName evidence="5">DEAD/DEAH box helicase</fullName>
    </submittedName>
</protein>
<accession>A0A0U1D380</accession>
<dbReference type="GO" id="GO:0004386">
    <property type="term" value="F:helicase activity"/>
    <property type="evidence" value="ECO:0007669"/>
    <property type="project" value="UniProtKB-KW"/>
</dbReference>
<keyword evidence="5" id="KW-0378">Hydrolase</keyword>
<organism evidence="5 6">
    <name type="scientific">Mycolicibacterium conceptionense</name>
    <dbReference type="NCBI Taxonomy" id="451644"/>
    <lineage>
        <taxon>Bacteria</taxon>
        <taxon>Bacillati</taxon>
        <taxon>Actinomycetota</taxon>
        <taxon>Actinomycetes</taxon>
        <taxon>Mycobacteriales</taxon>
        <taxon>Mycobacteriaceae</taxon>
        <taxon>Mycolicibacterium</taxon>
    </lineage>
</organism>
<gene>
    <name evidence="5" type="ORF">BN970_00995</name>
</gene>
<dbReference type="EMBL" id="CTEF01000001">
    <property type="protein sequence ID" value="CQD05504.1"/>
    <property type="molecule type" value="Genomic_DNA"/>
</dbReference>
<sequence length="580" mass="61829">MTPKPWPIYCGCWARLTEAESAALDGLHAAKRALPVTYAGQTWWAAVEDIGLLRDGVGAPVPVGVPAAARVVDDPLGDLIGRYARTHGPFTTTEVAARFGLGLRVTADVLGRMAVDGRLVRGEFVDDLPGDQWCDAEVLRILRRRSLAALRAQVEPVSTAAYGRFLPSWQHVGSAHSTGIDGLAAVIEQLAGVPLPASAVESLVFGQRVRDYQPAMLDELLASGEVMWSGAGQIGGSDGWVAFHLADTAPLTLPAPTEIEFTDTHRAIMETLGHGGAYFFRQLADDGTESELKAALWELIWAGWVTGDTFAPVRAMLSGPRRSGTPAHRQRQRPPRLSRYSVARPHSRAADPMVSGRWSALPAAEPDSTVRAHFQAELLLNRHGVLTKGAAAAEGVPGGFATLYKVLSAFEDAGRCQRGYFVESLGGAQFAAASTVDRLRSYLDGVDPQRPEYHAVVLAATDPANPYGAALAWPERGGDDTHRPGRKAGALVALVDGQLVWFLERGGRTLLSFTSDAETQRAAAAALADLVSSGRMPSLLVERINGVAVLDPGVDAERAAVQDALTGAGFSRTPRGLRLR</sequence>
<evidence type="ECO:0000259" key="3">
    <source>
        <dbReference type="Pfam" id="PF23235"/>
    </source>
</evidence>
<dbReference type="InterPro" id="IPR055368">
    <property type="entry name" value="WH3_Lhr"/>
</dbReference>
<dbReference type="Proteomes" id="UP000182227">
    <property type="component" value="Unassembled WGS sequence"/>
</dbReference>
<evidence type="ECO:0000313" key="6">
    <source>
        <dbReference type="Proteomes" id="UP000182227"/>
    </source>
</evidence>
<feature type="domain" description="Large helicase-related protein winged-helix" evidence="2">
    <location>
        <begin position="366"/>
        <end position="445"/>
    </location>
</feature>
<dbReference type="InterPro" id="IPR055367">
    <property type="entry name" value="WH4_Lhr"/>
</dbReference>
<dbReference type="AlphaFoldDB" id="A0A0U1D380"/>
<keyword evidence="5" id="KW-0347">Helicase</keyword>